<feature type="coiled-coil region" evidence="1">
    <location>
        <begin position="141"/>
        <end position="168"/>
    </location>
</feature>
<feature type="signal peptide" evidence="3">
    <location>
        <begin position="1"/>
        <end position="19"/>
    </location>
</feature>
<dbReference type="Proteomes" id="UP000613208">
    <property type="component" value="Unassembled WGS sequence"/>
</dbReference>
<dbReference type="AlphaFoldDB" id="A0A916VDI6"/>
<evidence type="ECO:0000256" key="1">
    <source>
        <dbReference type="SAM" id="Coils"/>
    </source>
</evidence>
<feature type="compositionally biased region" description="Low complexity" evidence="2">
    <location>
        <begin position="52"/>
        <end position="66"/>
    </location>
</feature>
<proteinExistence type="predicted"/>
<feature type="region of interest" description="Disordered" evidence="2">
    <location>
        <begin position="40"/>
        <end position="75"/>
    </location>
</feature>
<keyword evidence="5" id="KW-1185">Reference proteome</keyword>
<feature type="chain" id="PRO_5038541863" description="Entericidin EcnA/B family protein" evidence="3">
    <location>
        <begin position="20"/>
        <end position="170"/>
    </location>
</feature>
<name>A0A916VDI6_9FIRM</name>
<organism evidence="4 5">
    <name type="scientific">Anaerostipes butyraticus</name>
    <dbReference type="NCBI Taxonomy" id="645466"/>
    <lineage>
        <taxon>Bacteria</taxon>
        <taxon>Bacillati</taxon>
        <taxon>Bacillota</taxon>
        <taxon>Clostridia</taxon>
        <taxon>Lachnospirales</taxon>
        <taxon>Lachnospiraceae</taxon>
        <taxon>Anaerostipes</taxon>
    </lineage>
</organism>
<evidence type="ECO:0000313" key="5">
    <source>
        <dbReference type="Proteomes" id="UP000613208"/>
    </source>
</evidence>
<sequence length="170" mass="18502">MKKVLLFLVFTLMAGLALTGCSQNDGGNAEATTTQDIATEAADSSAKDNTDDAGAATTEKAASTTAQNTNSGSYDFSSYEKRIDSVTKEVNNAKTSSSTKTNQDRFFALKQKINAIDNDLDSLDDTFEHAYESGDMTFDTYKSRERSIEKLEDQLDLAEDALENKFGIDD</sequence>
<evidence type="ECO:0000256" key="3">
    <source>
        <dbReference type="SAM" id="SignalP"/>
    </source>
</evidence>
<comment type="caution">
    <text evidence="4">The sequence shown here is derived from an EMBL/GenBank/DDBJ whole genome shotgun (WGS) entry which is preliminary data.</text>
</comment>
<protein>
    <recommendedName>
        <fullName evidence="6">Entericidin EcnA/B family protein</fullName>
    </recommendedName>
</protein>
<evidence type="ECO:0000256" key="2">
    <source>
        <dbReference type="SAM" id="MobiDB-lite"/>
    </source>
</evidence>
<evidence type="ECO:0000313" key="4">
    <source>
        <dbReference type="EMBL" id="GFO86334.1"/>
    </source>
</evidence>
<dbReference type="PROSITE" id="PS51257">
    <property type="entry name" value="PROKAR_LIPOPROTEIN"/>
    <property type="match status" value="1"/>
</dbReference>
<reference evidence="4" key="1">
    <citation type="submission" date="2020-06" db="EMBL/GenBank/DDBJ databases">
        <title>Characterization of fructooligosaccharide metabolism and fructooligosaccharide-degrading enzymes in human commensal butyrate producers.</title>
        <authorList>
            <person name="Tanno H."/>
            <person name="Fujii T."/>
            <person name="Hirano K."/>
            <person name="Maeno S."/>
            <person name="Tonozuka T."/>
            <person name="Sakamoto M."/>
            <person name="Ohkuma M."/>
            <person name="Tochio T."/>
            <person name="Endo A."/>
        </authorList>
    </citation>
    <scope>NUCLEOTIDE SEQUENCE</scope>
    <source>
        <strain evidence="4">JCM 17466</strain>
    </source>
</reference>
<keyword evidence="1" id="KW-0175">Coiled coil</keyword>
<dbReference type="RefSeq" id="WP_201311989.1">
    <property type="nucleotide sequence ID" value="NZ_BLYI01000062.1"/>
</dbReference>
<keyword evidence="3" id="KW-0732">Signal</keyword>
<evidence type="ECO:0008006" key="6">
    <source>
        <dbReference type="Google" id="ProtNLM"/>
    </source>
</evidence>
<gene>
    <name evidence="4" type="ORF">ANBU17_26810</name>
</gene>
<accession>A0A916VDI6</accession>
<dbReference type="EMBL" id="BLYI01000062">
    <property type="protein sequence ID" value="GFO86334.1"/>
    <property type="molecule type" value="Genomic_DNA"/>
</dbReference>